<evidence type="ECO:0000313" key="1">
    <source>
        <dbReference type="EMBL" id="MEK8088551.1"/>
    </source>
</evidence>
<reference evidence="1 2" key="1">
    <citation type="submission" date="2024-04" db="EMBL/GenBank/DDBJ databases">
        <authorList>
            <person name="Abashina T."/>
            <person name="Shaikin A."/>
        </authorList>
    </citation>
    <scope>NUCLEOTIDE SEQUENCE [LARGE SCALE GENOMIC DNA]</scope>
    <source>
        <strain evidence="1 2">AAFK</strain>
    </source>
</reference>
<sequence>MTSYSRKSFSLQYGGWISSRVHMQNFLHKHPGGSPPFSGDLARFLDLVTRLNQTRLRPTHRLEVARHFQQWFESRLAHWQEHASRLESQGQHEGRWDLLRSLEELTRAFRGVVEQVAEDDSVSGRAQLADAILQALRLHVLIMRLLLERYQEIPGQLWQESYRLFRIAQRFSLTLRAQQDSSGETVCIQQVFTQLLLMGAIDAYRQAPGLLPWIAAYLHRYAAALPLLPYRQCTIPVGADSLPAQFLVDLSSDRPPQAPWHLHLSATEAEAMLPDCLVLDARALEDLLPEHLRLLNEGADPALIHETLAQLSATDRQELLRQIGSALLPEIRASVRRNVWSTPVHIVQGFEAIRRNIGRSGDQGSIPLALAEDRTAEAPHSDWHMVDLSQTGMRLVCDHASTSGIEVGQLLTIQMDARSRELFAGQAPELADAMRLTDLSIVEVRWIRQNMRGGMQMGLQRLGEESQAARLYLNEESQSPMTLEVILVRTAGRVCIIAPASPNIDAGGVGRIEEEVSGLDRGQRVYFGLNRRRTRHFQLLQYVPIKTAAG</sequence>
<dbReference type="EMBL" id="JBBPCO010000002">
    <property type="protein sequence ID" value="MEK8088551.1"/>
    <property type="molecule type" value="Genomic_DNA"/>
</dbReference>
<name>A0ABU9D4S4_9PROT</name>
<gene>
    <name evidence="1" type="ORF">WOB96_02115</name>
</gene>
<keyword evidence="2" id="KW-1185">Reference proteome</keyword>
<evidence type="ECO:0008006" key="3">
    <source>
        <dbReference type="Google" id="ProtNLM"/>
    </source>
</evidence>
<accession>A0ABU9D4S4</accession>
<dbReference type="RefSeq" id="WP_341369618.1">
    <property type="nucleotide sequence ID" value="NZ_JBBPCO010000002.1"/>
</dbReference>
<organism evidence="1 2">
    <name type="scientific">Thermithiobacillus plumbiphilus</name>
    <dbReference type="NCBI Taxonomy" id="1729899"/>
    <lineage>
        <taxon>Bacteria</taxon>
        <taxon>Pseudomonadati</taxon>
        <taxon>Pseudomonadota</taxon>
        <taxon>Acidithiobacillia</taxon>
        <taxon>Acidithiobacillales</taxon>
        <taxon>Thermithiobacillaceae</taxon>
        <taxon>Thermithiobacillus</taxon>
    </lineage>
</organism>
<comment type="caution">
    <text evidence="1">The sequence shown here is derived from an EMBL/GenBank/DDBJ whole genome shotgun (WGS) entry which is preliminary data.</text>
</comment>
<protein>
    <recommendedName>
        <fullName evidence="3">PilZ domain-containing protein</fullName>
    </recommendedName>
</protein>
<dbReference type="Proteomes" id="UP001446205">
    <property type="component" value="Unassembled WGS sequence"/>
</dbReference>
<evidence type="ECO:0000313" key="2">
    <source>
        <dbReference type="Proteomes" id="UP001446205"/>
    </source>
</evidence>
<proteinExistence type="predicted"/>